<protein>
    <submittedName>
        <fullName evidence="2">Uncharacterized protein</fullName>
    </submittedName>
</protein>
<dbReference type="EMBL" id="CP000113">
    <property type="protein sequence ID" value="ABF87094.1"/>
    <property type="molecule type" value="Genomic_DNA"/>
</dbReference>
<dbReference type="EnsemblBacteria" id="ABF87094">
    <property type="protein sequence ID" value="ABF87094"/>
    <property type="gene ID" value="MXAN_5619"/>
</dbReference>
<organism evidence="2 3">
    <name type="scientific">Myxococcus xanthus (strain DK1622)</name>
    <dbReference type="NCBI Taxonomy" id="246197"/>
    <lineage>
        <taxon>Bacteria</taxon>
        <taxon>Pseudomonadati</taxon>
        <taxon>Myxococcota</taxon>
        <taxon>Myxococcia</taxon>
        <taxon>Myxococcales</taxon>
        <taxon>Cystobacterineae</taxon>
        <taxon>Myxococcaceae</taxon>
        <taxon>Myxococcus</taxon>
    </lineage>
</organism>
<sequence>MYHGVGKTPLREKSVDCDSTMGVPLPTSRDIHHHGGARGVVGAGGQGRTPKDARSARHLSMRHHQRRWMAATWVERHVRMVRGMYAATQALAVVLLVVVGAGCREEKQAEPLKSLKPEPLPSLTVPGEAAPEAPRPASPSEVEVAGPIHGEPLPASALRVALAGERVRVGEEAFEPARPDDAARLARRVKGHTVLVVPDADTFLVQTSELFTVLRDSAESVWLAHPDGPVAYPVVLRDEAGFRAWLEEVAPGKLRIIMRADGFELTTSVGKLPGPDPNGPSVPVRAGRQDIVTLRRGLGLLKGRFKTSEDICLVPSFGTEVAQAARALGGNFTAPGEPLFDTLCFVYPTPHKAPDGG</sequence>
<evidence type="ECO:0000313" key="3">
    <source>
        <dbReference type="Proteomes" id="UP000002402"/>
    </source>
</evidence>
<evidence type="ECO:0000313" key="2">
    <source>
        <dbReference type="EMBL" id="ABF87094.1"/>
    </source>
</evidence>
<gene>
    <name evidence="2" type="ordered locus">MXAN_5619</name>
</gene>
<evidence type="ECO:0000256" key="1">
    <source>
        <dbReference type="SAM" id="MobiDB-lite"/>
    </source>
</evidence>
<dbReference type="Proteomes" id="UP000002402">
    <property type="component" value="Chromosome"/>
</dbReference>
<feature type="region of interest" description="Disordered" evidence="1">
    <location>
        <begin position="26"/>
        <end position="62"/>
    </location>
</feature>
<dbReference type="AlphaFoldDB" id="Q1D0R5"/>
<dbReference type="KEGG" id="mxa:MXAN_5619"/>
<dbReference type="STRING" id="246197.MXAN_5619"/>
<feature type="compositionally biased region" description="Gly residues" evidence="1">
    <location>
        <begin position="37"/>
        <end position="47"/>
    </location>
</feature>
<reference evidence="2 3" key="1">
    <citation type="journal article" date="2006" name="Proc. Natl. Acad. Sci. U.S.A.">
        <title>Evolution of sensory complexity recorded in a myxobacterial genome.</title>
        <authorList>
            <person name="Goldman B.S."/>
            <person name="Nierman W.C."/>
            <person name="Kaiser D."/>
            <person name="Slater S.C."/>
            <person name="Durkin A.S."/>
            <person name="Eisen J.A."/>
            <person name="Ronning C.M."/>
            <person name="Barbazuk W.B."/>
            <person name="Blanchard M."/>
            <person name="Field C."/>
            <person name="Halling C."/>
            <person name="Hinkle G."/>
            <person name="Iartchuk O."/>
            <person name="Kim H.S."/>
            <person name="Mackenzie C."/>
            <person name="Madupu R."/>
            <person name="Miller N."/>
            <person name="Shvartsbeyn A."/>
            <person name="Sullivan S.A."/>
            <person name="Vaudin M."/>
            <person name="Wiegand R."/>
            <person name="Kaplan H.B."/>
        </authorList>
    </citation>
    <scope>NUCLEOTIDE SEQUENCE [LARGE SCALE GENOMIC DNA]</scope>
    <source>
        <strain evidence="3">DK1622</strain>
    </source>
</reference>
<dbReference type="HOGENOM" id="CLU_066417_0_0_7"/>
<keyword evidence="3" id="KW-1185">Reference proteome</keyword>
<name>Q1D0R5_MYXXD</name>
<proteinExistence type="predicted"/>
<accession>Q1D0R5</accession>
<feature type="region of interest" description="Disordered" evidence="1">
    <location>
        <begin position="107"/>
        <end position="142"/>
    </location>
</feature>
<feature type="compositionally biased region" description="Basic and acidic residues" evidence="1">
    <location>
        <begin position="107"/>
        <end position="116"/>
    </location>
</feature>